<evidence type="ECO:0000256" key="2">
    <source>
        <dbReference type="SAM" id="MobiDB-lite"/>
    </source>
</evidence>
<evidence type="ECO:0000313" key="3">
    <source>
        <dbReference type="EMBL" id="KIW70988.1"/>
    </source>
</evidence>
<feature type="compositionally biased region" description="Polar residues" evidence="2">
    <location>
        <begin position="361"/>
        <end position="386"/>
    </location>
</feature>
<keyword evidence="4" id="KW-1185">Reference proteome</keyword>
<feature type="compositionally biased region" description="Polar residues" evidence="2">
    <location>
        <begin position="319"/>
        <end position="334"/>
    </location>
</feature>
<evidence type="ECO:0000256" key="1">
    <source>
        <dbReference type="SAM" id="Coils"/>
    </source>
</evidence>
<dbReference type="Proteomes" id="UP000054266">
    <property type="component" value="Unassembled WGS sequence"/>
</dbReference>
<gene>
    <name evidence="3" type="ORF">PV04_03214</name>
</gene>
<evidence type="ECO:0000313" key="4">
    <source>
        <dbReference type="Proteomes" id="UP000054266"/>
    </source>
</evidence>
<feature type="region of interest" description="Disordered" evidence="2">
    <location>
        <begin position="1"/>
        <end position="76"/>
    </location>
</feature>
<dbReference type="STRING" id="5601.A0A0D2FRR6"/>
<sequence>MEEISRWSPDSDELASCLPSRPSTPQSVKTLLRSRGSPLRTLGKKLSLTGLSVRSRKTSPGRGEATRLNQSHVAGEGGESVANALCSGPKPIYKPLSIAVGRPFHFDVNKALDIVQNSLSPTPRDVTTSQDPVKRPIPASSTMKPRQDDEKTIKAAKSFVMSSPDLSRPAGFDASSSPPEGARFGPDHVLKQQVITGDFLDLKRLPPPDLSQHPMNQENPFKSTSDAPLMVTSTSKEEIKRLVREARQRFDEKERQMEREEAEQEEAARLGTVRFKAFPKRGNAFNIGYNNAVGAAASLRTSEGAMTLKSATSDRHPTLSRQTPRVTSEPSHSFSLRSNFSRLQIDKDNEETDIYDILSEGSPTIATTPHQAKSSVDSGRTPNTPASEGFEQKKTGLRKVTGMFGKPKPEKSQCELTPPMEIDMLHRPDLERYLRRSTNNHSYDYDPGQPYPRHPNTSRAWHSRNLKCTTCLEQCCAVCGRACCAYRAAALAMKIHKENPESLKVAEERLLQIAFLFPYGQEAPTFLQCTKGDEVGCGKMVCPDCCGECPHPICKDIQCRKCKKDPWNDCLWHDEDMNRRAL</sequence>
<dbReference type="AlphaFoldDB" id="A0A0D2FRR6"/>
<reference evidence="3 4" key="1">
    <citation type="submission" date="2015-01" db="EMBL/GenBank/DDBJ databases">
        <title>The Genome Sequence of Capronia semiimmersa CBS27337.</title>
        <authorList>
            <consortium name="The Broad Institute Genomics Platform"/>
            <person name="Cuomo C."/>
            <person name="de Hoog S."/>
            <person name="Gorbushina A."/>
            <person name="Stielow B."/>
            <person name="Teixiera M."/>
            <person name="Abouelleil A."/>
            <person name="Chapman S.B."/>
            <person name="Priest M."/>
            <person name="Young S.K."/>
            <person name="Wortman J."/>
            <person name="Nusbaum C."/>
            <person name="Birren B."/>
        </authorList>
    </citation>
    <scope>NUCLEOTIDE SEQUENCE [LARGE SCALE GENOMIC DNA]</scope>
    <source>
        <strain evidence="3 4">CBS 27337</strain>
    </source>
</reference>
<feature type="region of interest" description="Disordered" evidence="2">
    <location>
        <begin position="162"/>
        <end position="185"/>
    </location>
</feature>
<feature type="coiled-coil region" evidence="1">
    <location>
        <begin position="236"/>
        <end position="270"/>
    </location>
</feature>
<dbReference type="EMBL" id="KN846957">
    <property type="protein sequence ID" value="KIW70988.1"/>
    <property type="molecule type" value="Genomic_DNA"/>
</dbReference>
<feature type="region of interest" description="Disordered" evidence="2">
    <location>
        <begin position="120"/>
        <end position="150"/>
    </location>
</feature>
<feature type="region of interest" description="Disordered" evidence="2">
    <location>
        <begin position="360"/>
        <end position="390"/>
    </location>
</feature>
<proteinExistence type="predicted"/>
<protein>
    <submittedName>
        <fullName evidence="3">Uncharacterized protein</fullName>
    </submittedName>
</protein>
<accession>A0A0D2FRR6</accession>
<feature type="region of interest" description="Disordered" evidence="2">
    <location>
        <begin position="309"/>
        <end position="334"/>
    </location>
</feature>
<organism evidence="3 4">
    <name type="scientific">Phialophora macrospora</name>
    <dbReference type="NCBI Taxonomy" id="1851006"/>
    <lineage>
        <taxon>Eukaryota</taxon>
        <taxon>Fungi</taxon>
        <taxon>Dikarya</taxon>
        <taxon>Ascomycota</taxon>
        <taxon>Pezizomycotina</taxon>
        <taxon>Eurotiomycetes</taxon>
        <taxon>Chaetothyriomycetidae</taxon>
        <taxon>Chaetothyriales</taxon>
        <taxon>Herpotrichiellaceae</taxon>
        <taxon>Phialophora</taxon>
    </lineage>
</organism>
<dbReference type="HOGENOM" id="CLU_033342_0_0_1"/>
<feature type="compositionally biased region" description="Polar residues" evidence="2">
    <location>
        <begin position="120"/>
        <end position="131"/>
    </location>
</feature>
<keyword evidence="1" id="KW-0175">Coiled coil</keyword>
<name>A0A0D2FRR6_9EURO</name>